<feature type="region of interest" description="Disordered" evidence="4">
    <location>
        <begin position="391"/>
        <end position="411"/>
    </location>
</feature>
<dbReference type="AlphaFoldDB" id="A0AAN9B0X4"/>
<dbReference type="PROSITE" id="PS50225">
    <property type="entry name" value="SOCS"/>
    <property type="match status" value="1"/>
</dbReference>
<dbReference type="PROSITE" id="PS50297">
    <property type="entry name" value="ANK_REP_REGION"/>
    <property type="match status" value="3"/>
</dbReference>
<feature type="repeat" description="ANK" evidence="3">
    <location>
        <begin position="190"/>
        <end position="222"/>
    </location>
</feature>
<dbReference type="PANTHER" id="PTHR24198:SF165">
    <property type="entry name" value="ANKYRIN REPEAT-CONTAINING PROTEIN-RELATED"/>
    <property type="match status" value="1"/>
</dbReference>
<reference evidence="6 7" key="1">
    <citation type="submission" date="2024-02" db="EMBL/GenBank/DDBJ databases">
        <title>Chromosome-scale genome assembly of the rough periwinkle Littorina saxatilis.</title>
        <authorList>
            <person name="De Jode A."/>
            <person name="Faria R."/>
            <person name="Formenti G."/>
            <person name="Sims Y."/>
            <person name="Smith T.P."/>
            <person name="Tracey A."/>
            <person name="Wood J.M.D."/>
            <person name="Zagrodzka Z.B."/>
            <person name="Johannesson K."/>
            <person name="Butlin R.K."/>
            <person name="Leder E.H."/>
        </authorList>
    </citation>
    <scope>NUCLEOTIDE SEQUENCE [LARGE SCALE GENOMIC DNA]</scope>
    <source>
        <strain evidence="6">Snail1</strain>
        <tissue evidence="6">Muscle</tissue>
    </source>
</reference>
<keyword evidence="1" id="KW-0677">Repeat</keyword>
<evidence type="ECO:0000259" key="5">
    <source>
        <dbReference type="PROSITE" id="PS50225"/>
    </source>
</evidence>
<dbReference type="CDD" id="cd03587">
    <property type="entry name" value="SOCS"/>
    <property type="match status" value="1"/>
</dbReference>
<protein>
    <recommendedName>
        <fullName evidence="5">SOCS box domain-containing protein</fullName>
    </recommendedName>
</protein>
<feature type="domain" description="SOCS box" evidence="5">
    <location>
        <begin position="580"/>
        <end position="630"/>
    </location>
</feature>
<evidence type="ECO:0000256" key="4">
    <source>
        <dbReference type="SAM" id="MobiDB-lite"/>
    </source>
</evidence>
<evidence type="ECO:0000313" key="6">
    <source>
        <dbReference type="EMBL" id="KAK7097181.1"/>
    </source>
</evidence>
<dbReference type="SUPFAM" id="SSF48403">
    <property type="entry name" value="Ankyrin repeat"/>
    <property type="match status" value="1"/>
</dbReference>
<comment type="caution">
    <text evidence="6">The sequence shown here is derived from an EMBL/GenBank/DDBJ whole genome shotgun (WGS) entry which is preliminary data.</text>
</comment>
<dbReference type="InterPro" id="IPR001496">
    <property type="entry name" value="SOCS_box"/>
</dbReference>
<dbReference type="Pfam" id="PF12796">
    <property type="entry name" value="Ank_2"/>
    <property type="match status" value="2"/>
</dbReference>
<dbReference type="PANTHER" id="PTHR24198">
    <property type="entry name" value="ANKYRIN REPEAT AND PROTEIN KINASE DOMAIN-CONTAINING PROTEIN"/>
    <property type="match status" value="1"/>
</dbReference>
<feature type="repeat" description="ANK" evidence="3">
    <location>
        <begin position="256"/>
        <end position="288"/>
    </location>
</feature>
<evidence type="ECO:0000313" key="7">
    <source>
        <dbReference type="Proteomes" id="UP001374579"/>
    </source>
</evidence>
<accession>A0AAN9B0X4</accession>
<dbReference type="EMBL" id="JBAMIC010000013">
    <property type="protein sequence ID" value="KAK7097181.1"/>
    <property type="molecule type" value="Genomic_DNA"/>
</dbReference>
<keyword evidence="7" id="KW-1185">Reference proteome</keyword>
<dbReference type="SMART" id="SM00248">
    <property type="entry name" value="ANK"/>
    <property type="match status" value="9"/>
</dbReference>
<evidence type="ECO:0000256" key="2">
    <source>
        <dbReference type="ARBA" id="ARBA00023043"/>
    </source>
</evidence>
<dbReference type="SMART" id="SM00969">
    <property type="entry name" value="SOCS_box"/>
    <property type="match status" value="1"/>
</dbReference>
<gene>
    <name evidence="6" type="ORF">V1264_004196</name>
</gene>
<dbReference type="PRINTS" id="PR01415">
    <property type="entry name" value="ANKYRIN"/>
</dbReference>
<sequence length="648" mass="70278">MRVTSLDKTPRRVGGLEPHSVKKFENEKVRKSCVKREAIADKTVMGQSLEKVCELEAAIKQGPDALPVVTALLKAGVSASAAHGPRSVLYFAIEHDCTSAAELLLDHGADVRKGYYTETPLHCAASRGNVSIVSKLLERGAQVNTKNHNHCTPLWQAASEGHYDVVHLLLQQPDVDVDCPCGDTFLKRSFQSSPLGEAVLQQHVNISQELLRKGADANLSDIKGHTPLHHASSAGNQELVRLLVQHGCSLDCVDKRGYTPLHTAVSHGHLSAVKTLLAAGCDANIPCSGRNDFTALHFAAVRGFANIAAALCSVDSVQIDIRGRTSETPLVVAYCCLQGLSELTIGTANQPSNVEEEEGNATVYGVAGCGIGPLFQEVCVTRGDQNQERNLWHRGCTSPGDHRSPGDHVDENMTSQEVAGVGCSNQANCTHCVDQASKPSKGDGSPSSSDLNSAVGLVWSMFRSLFPEERTPHLDILHILISRGADLCVKTEFGETLTVHAVNRVRLQPLLILMCHGATIDKEFLSKCLSNDADFVHTKWKRQLIEPVVLALAWSSVRCHRFFSSFAIRSPTHALVTDLPLSVKEELDQPLSLTRLCRSAVRHVLTRRTTRSIAPLVDKLPLPYSVKQFLMLSDVLQTLAASRGSGIF</sequence>
<dbReference type="Proteomes" id="UP001374579">
    <property type="component" value="Unassembled WGS sequence"/>
</dbReference>
<dbReference type="Pfam" id="PF07525">
    <property type="entry name" value="SOCS_box"/>
    <property type="match status" value="1"/>
</dbReference>
<dbReference type="InterPro" id="IPR036770">
    <property type="entry name" value="Ankyrin_rpt-contain_sf"/>
</dbReference>
<organism evidence="6 7">
    <name type="scientific">Littorina saxatilis</name>
    <dbReference type="NCBI Taxonomy" id="31220"/>
    <lineage>
        <taxon>Eukaryota</taxon>
        <taxon>Metazoa</taxon>
        <taxon>Spiralia</taxon>
        <taxon>Lophotrochozoa</taxon>
        <taxon>Mollusca</taxon>
        <taxon>Gastropoda</taxon>
        <taxon>Caenogastropoda</taxon>
        <taxon>Littorinimorpha</taxon>
        <taxon>Littorinoidea</taxon>
        <taxon>Littorinidae</taxon>
        <taxon>Littorina</taxon>
    </lineage>
</organism>
<proteinExistence type="predicted"/>
<dbReference type="Gene3D" id="1.25.40.20">
    <property type="entry name" value="Ankyrin repeat-containing domain"/>
    <property type="match status" value="3"/>
</dbReference>
<dbReference type="InterPro" id="IPR002110">
    <property type="entry name" value="Ankyrin_rpt"/>
</dbReference>
<name>A0AAN9B0X4_9CAEN</name>
<feature type="compositionally biased region" description="Basic and acidic residues" evidence="4">
    <location>
        <begin position="400"/>
        <end position="411"/>
    </location>
</feature>
<evidence type="ECO:0000256" key="3">
    <source>
        <dbReference type="PROSITE-ProRule" id="PRU00023"/>
    </source>
</evidence>
<evidence type="ECO:0000256" key="1">
    <source>
        <dbReference type="ARBA" id="ARBA00022737"/>
    </source>
</evidence>
<keyword evidence="2 3" id="KW-0040">ANK repeat</keyword>
<feature type="repeat" description="ANK" evidence="3">
    <location>
        <begin position="116"/>
        <end position="148"/>
    </location>
</feature>
<feature type="repeat" description="ANK" evidence="3">
    <location>
        <begin position="223"/>
        <end position="255"/>
    </location>
</feature>
<dbReference type="PROSITE" id="PS50088">
    <property type="entry name" value="ANK_REPEAT"/>
    <property type="match status" value="4"/>
</dbReference>